<gene>
    <name evidence="7" type="ORF">HY29_03875</name>
</gene>
<evidence type="ECO:0000256" key="4">
    <source>
        <dbReference type="PROSITE-ProRule" id="PRU00433"/>
    </source>
</evidence>
<sequence length="169" mass="18397">MKPRTLASGICLVTLLGVVLPMFTSAEEQAVTGIDGHDKVIREMTSAKSLYMLKCSGCHRVDGTGAPEAGIPPFPGFIAPLARNQDGRVYISHVPGIMGSRLSNEQLADVLNYVIDEWAGEDASDTPRFTVEELAALREIPVTNIVEYRRDVVNQLIESGDPVADYPWP</sequence>
<keyword evidence="2 4" id="KW-0479">Metal-binding</keyword>
<evidence type="ECO:0000256" key="5">
    <source>
        <dbReference type="SAM" id="SignalP"/>
    </source>
</evidence>
<dbReference type="SUPFAM" id="SSF46626">
    <property type="entry name" value="Cytochrome c"/>
    <property type="match status" value="1"/>
</dbReference>
<dbReference type="GO" id="GO:0046872">
    <property type="term" value="F:metal ion binding"/>
    <property type="evidence" value="ECO:0007669"/>
    <property type="project" value="UniProtKB-KW"/>
</dbReference>
<protein>
    <recommendedName>
        <fullName evidence="6">Cytochrome c domain-containing protein</fullName>
    </recommendedName>
</protein>
<dbReference type="Pfam" id="PF00034">
    <property type="entry name" value="Cytochrom_C"/>
    <property type="match status" value="1"/>
</dbReference>
<comment type="caution">
    <text evidence="7">The sequence shown here is derived from an EMBL/GenBank/DDBJ whole genome shotgun (WGS) entry which is preliminary data.</text>
</comment>
<evidence type="ECO:0000256" key="2">
    <source>
        <dbReference type="ARBA" id="ARBA00022723"/>
    </source>
</evidence>
<dbReference type="GO" id="GO:0020037">
    <property type="term" value="F:heme binding"/>
    <property type="evidence" value="ECO:0007669"/>
    <property type="project" value="InterPro"/>
</dbReference>
<evidence type="ECO:0000313" key="8">
    <source>
        <dbReference type="Proteomes" id="UP000027037"/>
    </source>
</evidence>
<proteinExistence type="predicted"/>
<organism evidence="7 8">
    <name type="scientific">Hyphomonas beringensis</name>
    <dbReference type="NCBI Taxonomy" id="1280946"/>
    <lineage>
        <taxon>Bacteria</taxon>
        <taxon>Pseudomonadati</taxon>
        <taxon>Pseudomonadota</taxon>
        <taxon>Alphaproteobacteria</taxon>
        <taxon>Hyphomonadales</taxon>
        <taxon>Hyphomonadaceae</taxon>
        <taxon>Hyphomonas</taxon>
    </lineage>
</organism>
<keyword evidence="1 4" id="KW-0349">Heme</keyword>
<dbReference type="STRING" id="1280946.HY29_03875"/>
<feature type="signal peptide" evidence="5">
    <location>
        <begin position="1"/>
        <end position="26"/>
    </location>
</feature>
<keyword evidence="3 4" id="KW-0408">Iron</keyword>
<dbReference type="EMBL" id="AWFF01000054">
    <property type="protein sequence ID" value="KCZ53370.1"/>
    <property type="molecule type" value="Genomic_DNA"/>
</dbReference>
<dbReference type="GO" id="GO:0009055">
    <property type="term" value="F:electron transfer activity"/>
    <property type="evidence" value="ECO:0007669"/>
    <property type="project" value="InterPro"/>
</dbReference>
<keyword evidence="8" id="KW-1185">Reference proteome</keyword>
<name>A0A062UB57_9PROT</name>
<reference evidence="7 8" key="1">
    <citation type="journal article" date="2014" name="Antonie Van Leeuwenhoek">
        <title>Hyphomonas beringensis sp. nov. and Hyphomonas chukchiensis sp. nov., isolated from surface seawater of the Bering Sea and Chukchi Sea.</title>
        <authorList>
            <person name="Li C."/>
            <person name="Lai Q."/>
            <person name="Li G."/>
            <person name="Dong C."/>
            <person name="Wang J."/>
            <person name="Liao Y."/>
            <person name="Shao Z."/>
        </authorList>
    </citation>
    <scope>NUCLEOTIDE SEQUENCE [LARGE SCALE GENOMIC DNA]</scope>
    <source>
        <strain evidence="7 8">25B14_1</strain>
    </source>
</reference>
<accession>A0A062UB57</accession>
<dbReference type="PROSITE" id="PS51007">
    <property type="entry name" value="CYTC"/>
    <property type="match status" value="1"/>
</dbReference>
<dbReference type="AlphaFoldDB" id="A0A062UB57"/>
<dbReference type="InterPro" id="IPR009056">
    <property type="entry name" value="Cyt_c-like_dom"/>
</dbReference>
<dbReference type="Gene3D" id="1.10.760.10">
    <property type="entry name" value="Cytochrome c-like domain"/>
    <property type="match status" value="1"/>
</dbReference>
<evidence type="ECO:0000256" key="3">
    <source>
        <dbReference type="ARBA" id="ARBA00023004"/>
    </source>
</evidence>
<feature type="chain" id="PRO_5001618170" description="Cytochrome c domain-containing protein" evidence="5">
    <location>
        <begin position="27"/>
        <end position="169"/>
    </location>
</feature>
<feature type="domain" description="Cytochrome c" evidence="6">
    <location>
        <begin position="42"/>
        <end position="118"/>
    </location>
</feature>
<evidence type="ECO:0000256" key="1">
    <source>
        <dbReference type="ARBA" id="ARBA00022617"/>
    </source>
</evidence>
<dbReference type="Proteomes" id="UP000027037">
    <property type="component" value="Unassembled WGS sequence"/>
</dbReference>
<dbReference type="eggNOG" id="COG2010">
    <property type="taxonomic scope" value="Bacteria"/>
</dbReference>
<evidence type="ECO:0000313" key="7">
    <source>
        <dbReference type="EMBL" id="KCZ53370.1"/>
    </source>
</evidence>
<keyword evidence="5" id="KW-0732">Signal</keyword>
<dbReference type="InterPro" id="IPR036909">
    <property type="entry name" value="Cyt_c-like_dom_sf"/>
</dbReference>
<evidence type="ECO:0000259" key="6">
    <source>
        <dbReference type="PROSITE" id="PS51007"/>
    </source>
</evidence>